<feature type="domain" description="DUF4234" evidence="3">
    <location>
        <begin position="80"/>
        <end position="184"/>
    </location>
</feature>
<dbReference type="AlphaFoldDB" id="A0A285V845"/>
<protein>
    <recommendedName>
        <fullName evidence="3">DUF4234 domain-containing protein</fullName>
    </recommendedName>
</protein>
<reference evidence="5" key="1">
    <citation type="submission" date="2017-08" db="EMBL/GenBank/DDBJ databases">
        <authorList>
            <person name="Varghese N."/>
            <person name="Submissions S."/>
        </authorList>
    </citation>
    <scope>NUCLEOTIDE SEQUENCE [LARGE SCALE GENOMIC DNA]</scope>
    <source>
        <strain evidence="5">DSM 4725</strain>
    </source>
</reference>
<name>A0A285V845_9ACTN</name>
<feature type="compositionally biased region" description="Pro residues" evidence="1">
    <location>
        <begin position="25"/>
        <end position="35"/>
    </location>
</feature>
<evidence type="ECO:0000313" key="4">
    <source>
        <dbReference type="EMBL" id="SOC50240.1"/>
    </source>
</evidence>
<evidence type="ECO:0000313" key="5">
    <source>
        <dbReference type="Proteomes" id="UP000219435"/>
    </source>
</evidence>
<proteinExistence type="predicted"/>
<feature type="transmembrane region" description="Helical" evidence="2">
    <location>
        <begin position="84"/>
        <end position="103"/>
    </location>
</feature>
<dbReference type="EMBL" id="OBQI01000004">
    <property type="protein sequence ID" value="SOC50240.1"/>
    <property type="molecule type" value="Genomic_DNA"/>
</dbReference>
<feature type="compositionally biased region" description="Basic and acidic residues" evidence="1">
    <location>
        <begin position="1"/>
        <end position="19"/>
    </location>
</feature>
<gene>
    <name evidence="4" type="ORF">SAMN05660748_2982</name>
</gene>
<dbReference type="Proteomes" id="UP000219435">
    <property type="component" value="Unassembled WGS sequence"/>
</dbReference>
<accession>A0A285V845</accession>
<keyword evidence="2" id="KW-0812">Transmembrane</keyword>
<evidence type="ECO:0000256" key="2">
    <source>
        <dbReference type="SAM" id="Phobius"/>
    </source>
</evidence>
<sequence length="197" mass="21579">MSTPDHESPTSPLPDDRGADGPQPQGAPPPAPPEYGQPESGQQDHGQPEYGQQGYPAQPMPGPPPWAQYSQPTGALGTMRPTGMIILLFFVTLGIWGFVYYFQTHEEMKRHTGEGLGGIIALLIAVIFGIVSPFLLSNEVGKLYERRGQAPPVTALTGLWFFPGIFILVGPFIWFVRTNNALNEYWRSQGVTRTSLV</sequence>
<organism evidence="4 5">
    <name type="scientific">Blastococcus aggregatus</name>
    <dbReference type="NCBI Taxonomy" id="38502"/>
    <lineage>
        <taxon>Bacteria</taxon>
        <taxon>Bacillati</taxon>
        <taxon>Actinomycetota</taxon>
        <taxon>Actinomycetes</taxon>
        <taxon>Geodermatophilales</taxon>
        <taxon>Geodermatophilaceae</taxon>
        <taxon>Blastococcus</taxon>
    </lineage>
</organism>
<feature type="transmembrane region" description="Helical" evidence="2">
    <location>
        <begin position="115"/>
        <end position="136"/>
    </location>
</feature>
<evidence type="ECO:0000259" key="3">
    <source>
        <dbReference type="Pfam" id="PF14018"/>
    </source>
</evidence>
<dbReference type="RefSeq" id="WP_245852829.1">
    <property type="nucleotide sequence ID" value="NZ_OBQI01000004.1"/>
</dbReference>
<keyword evidence="2" id="KW-0472">Membrane</keyword>
<keyword evidence="5" id="KW-1185">Reference proteome</keyword>
<dbReference type="Pfam" id="PF14018">
    <property type="entry name" value="DUF4234"/>
    <property type="match status" value="1"/>
</dbReference>
<evidence type="ECO:0000256" key="1">
    <source>
        <dbReference type="SAM" id="MobiDB-lite"/>
    </source>
</evidence>
<feature type="transmembrane region" description="Helical" evidence="2">
    <location>
        <begin position="156"/>
        <end position="176"/>
    </location>
</feature>
<feature type="region of interest" description="Disordered" evidence="1">
    <location>
        <begin position="1"/>
        <end position="72"/>
    </location>
</feature>
<keyword evidence="2" id="KW-1133">Transmembrane helix</keyword>
<dbReference type="InterPro" id="IPR025328">
    <property type="entry name" value="DUF4234"/>
</dbReference>